<dbReference type="PANTHER" id="PTHR20854:SF4">
    <property type="entry name" value="INOSITOL-1-MONOPHOSPHATASE-RELATED"/>
    <property type="match status" value="1"/>
</dbReference>
<dbReference type="GO" id="GO:0046872">
    <property type="term" value="F:metal ion binding"/>
    <property type="evidence" value="ECO:0007669"/>
    <property type="project" value="UniProtKB-KW"/>
</dbReference>
<dbReference type="GO" id="GO:0006020">
    <property type="term" value="P:inositol metabolic process"/>
    <property type="evidence" value="ECO:0007669"/>
    <property type="project" value="TreeGrafter"/>
</dbReference>
<evidence type="ECO:0000256" key="4">
    <source>
        <dbReference type="ARBA" id="ARBA00022723"/>
    </source>
</evidence>
<dbReference type="PANTHER" id="PTHR20854">
    <property type="entry name" value="INOSITOL MONOPHOSPHATASE"/>
    <property type="match status" value="1"/>
</dbReference>
<proteinExistence type="predicted"/>
<feature type="binding site" evidence="7">
    <location>
        <position position="90"/>
    </location>
    <ligand>
        <name>Mg(2+)</name>
        <dbReference type="ChEBI" id="CHEBI:18420"/>
        <label>2</label>
    </ligand>
</feature>
<dbReference type="PATRIC" id="fig|220754.4.peg.1750"/>
<dbReference type="InterPro" id="IPR020583">
    <property type="entry name" value="Inositol_monoP_metal-BS"/>
</dbReference>
<dbReference type="InterPro" id="IPR020550">
    <property type="entry name" value="Inositol_monophosphatase_CS"/>
</dbReference>
<organism evidence="8 9">
    <name type="scientific">Jeotgalibacillus campisalis</name>
    <dbReference type="NCBI Taxonomy" id="220754"/>
    <lineage>
        <taxon>Bacteria</taxon>
        <taxon>Bacillati</taxon>
        <taxon>Bacillota</taxon>
        <taxon>Bacilli</taxon>
        <taxon>Bacillales</taxon>
        <taxon>Caryophanaceae</taxon>
        <taxon>Jeotgalibacillus</taxon>
    </lineage>
</organism>
<protein>
    <recommendedName>
        <fullName evidence="3">inositol-phosphate phosphatase</fullName>
        <ecNumber evidence="3">3.1.3.25</ecNumber>
    </recommendedName>
</protein>
<evidence type="ECO:0000256" key="1">
    <source>
        <dbReference type="ARBA" id="ARBA00001033"/>
    </source>
</evidence>
<keyword evidence="5 8" id="KW-0378">Hydrolase</keyword>
<feature type="binding site" evidence="7">
    <location>
        <position position="91"/>
    </location>
    <ligand>
        <name>Mg(2+)</name>
        <dbReference type="ChEBI" id="CHEBI:18420"/>
        <label>1</label>
        <note>catalytic</note>
    </ligand>
</feature>
<dbReference type="Gene3D" id="3.30.540.10">
    <property type="entry name" value="Fructose-1,6-Bisphosphatase, subunit A, domain 1"/>
    <property type="match status" value="1"/>
</dbReference>
<keyword evidence="4 7" id="KW-0479">Metal-binding</keyword>
<dbReference type="OrthoDB" id="9772456at2"/>
<keyword evidence="6 7" id="KW-0460">Magnesium</keyword>
<feature type="binding site" evidence="7">
    <location>
        <position position="215"/>
    </location>
    <ligand>
        <name>Mg(2+)</name>
        <dbReference type="ChEBI" id="CHEBI:18420"/>
        <label>1</label>
        <note>catalytic</note>
    </ligand>
</feature>
<dbReference type="PRINTS" id="PR00377">
    <property type="entry name" value="IMPHPHTASES"/>
</dbReference>
<evidence type="ECO:0000313" key="9">
    <source>
        <dbReference type="Proteomes" id="UP000031972"/>
    </source>
</evidence>
<dbReference type="AlphaFoldDB" id="A0A0C2S0J9"/>
<comment type="catalytic activity">
    <reaction evidence="1">
        <text>a myo-inositol phosphate + H2O = myo-inositol + phosphate</text>
        <dbReference type="Rhea" id="RHEA:24056"/>
        <dbReference type="ChEBI" id="CHEBI:15377"/>
        <dbReference type="ChEBI" id="CHEBI:17268"/>
        <dbReference type="ChEBI" id="CHEBI:43474"/>
        <dbReference type="ChEBI" id="CHEBI:84139"/>
        <dbReference type="EC" id="3.1.3.25"/>
    </reaction>
</comment>
<dbReference type="Gene3D" id="3.40.190.80">
    <property type="match status" value="1"/>
</dbReference>
<dbReference type="GO" id="GO:0007165">
    <property type="term" value="P:signal transduction"/>
    <property type="evidence" value="ECO:0007669"/>
    <property type="project" value="TreeGrafter"/>
</dbReference>
<feature type="binding site" evidence="7">
    <location>
        <position position="70"/>
    </location>
    <ligand>
        <name>Mg(2+)</name>
        <dbReference type="ChEBI" id="CHEBI:18420"/>
        <label>1</label>
        <note>catalytic</note>
    </ligand>
</feature>
<dbReference type="FunFam" id="3.30.540.10:FF:000003">
    <property type="entry name" value="Inositol-1-monophosphatase"/>
    <property type="match status" value="1"/>
</dbReference>
<evidence type="ECO:0000256" key="6">
    <source>
        <dbReference type="ARBA" id="ARBA00022842"/>
    </source>
</evidence>
<comment type="cofactor">
    <cofactor evidence="2 7">
        <name>Mg(2+)</name>
        <dbReference type="ChEBI" id="CHEBI:18420"/>
    </cofactor>
</comment>
<dbReference type="Pfam" id="PF00459">
    <property type="entry name" value="Inositol_P"/>
    <property type="match status" value="1"/>
</dbReference>
<dbReference type="Proteomes" id="UP000031972">
    <property type="component" value="Unassembled WGS sequence"/>
</dbReference>
<accession>A0A0C2S0J9</accession>
<dbReference type="GO" id="GO:0046854">
    <property type="term" value="P:phosphatidylinositol phosphate biosynthetic process"/>
    <property type="evidence" value="ECO:0007669"/>
    <property type="project" value="InterPro"/>
</dbReference>
<evidence type="ECO:0000256" key="5">
    <source>
        <dbReference type="ARBA" id="ARBA00022801"/>
    </source>
</evidence>
<evidence type="ECO:0000256" key="7">
    <source>
        <dbReference type="PIRSR" id="PIRSR600760-2"/>
    </source>
</evidence>
<dbReference type="InterPro" id="IPR000760">
    <property type="entry name" value="Inositol_monophosphatase-like"/>
</dbReference>
<dbReference type="EMBL" id="JXRR01000014">
    <property type="protein sequence ID" value="KIL47564.1"/>
    <property type="molecule type" value="Genomic_DNA"/>
</dbReference>
<dbReference type="EC" id="3.1.3.25" evidence="3"/>
<sequence length="266" mass="29440">MTINWDEVDGFARGLISNAGETIRKSFSSTLSIETKSNVNDLVTNMDKEIEQYFVKQVNDFDSSHKIMGEEGYGDSLTTLDGVVWIIDPIDGTMNFVHQQRNFAISVGVYHNGIGMLGYIYDVVADELYHAQKGKGAFLNQTQIPHLKPVNLTEAILALNATWVTKHDKVPYEVFGPLVHKVRGTRSYGSAALELAYVACGRLDGYLTMRLSPWDIAGGKVILEEVGGVVTNLKNGPHTLIEKDSLFAGNPSVHKEIYNDYLKGKL</sequence>
<feature type="binding site" evidence="7">
    <location>
        <position position="88"/>
    </location>
    <ligand>
        <name>Mg(2+)</name>
        <dbReference type="ChEBI" id="CHEBI:18420"/>
        <label>1</label>
        <note>catalytic</note>
    </ligand>
</feature>
<name>A0A0C2S0J9_9BACL</name>
<evidence type="ECO:0000313" key="8">
    <source>
        <dbReference type="EMBL" id="KIL47564.1"/>
    </source>
</evidence>
<evidence type="ECO:0000256" key="3">
    <source>
        <dbReference type="ARBA" id="ARBA00013106"/>
    </source>
</evidence>
<dbReference type="PROSITE" id="PS00630">
    <property type="entry name" value="IMP_2"/>
    <property type="match status" value="1"/>
</dbReference>
<reference evidence="8 9" key="1">
    <citation type="submission" date="2015-01" db="EMBL/GenBank/DDBJ databases">
        <title>Jeotgalibacillus campisalis genome sequencing.</title>
        <authorList>
            <person name="Goh K.M."/>
            <person name="Chan K.-G."/>
            <person name="Yaakop A.S."/>
            <person name="Ee R."/>
            <person name="Gan H.M."/>
            <person name="Chan C.S."/>
        </authorList>
    </citation>
    <scope>NUCLEOTIDE SEQUENCE [LARGE SCALE GENOMIC DNA]</scope>
    <source>
        <strain evidence="8 9">SF-57</strain>
    </source>
</reference>
<dbReference type="RefSeq" id="WP_041057190.1">
    <property type="nucleotide sequence ID" value="NZ_JXRR01000014.1"/>
</dbReference>
<dbReference type="PROSITE" id="PS00629">
    <property type="entry name" value="IMP_1"/>
    <property type="match status" value="1"/>
</dbReference>
<gene>
    <name evidence="8" type="ORF">KR50_17310</name>
</gene>
<dbReference type="CDD" id="cd01637">
    <property type="entry name" value="IMPase_like"/>
    <property type="match status" value="1"/>
</dbReference>
<comment type="caution">
    <text evidence="8">The sequence shown here is derived from an EMBL/GenBank/DDBJ whole genome shotgun (WGS) entry which is preliminary data.</text>
</comment>
<dbReference type="GO" id="GO:0008934">
    <property type="term" value="F:inositol monophosphate 1-phosphatase activity"/>
    <property type="evidence" value="ECO:0007669"/>
    <property type="project" value="TreeGrafter"/>
</dbReference>
<dbReference type="SUPFAM" id="SSF56655">
    <property type="entry name" value="Carbohydrate phosphatase"/>
    <property type="match status" value="1"/>
</dbReference>
<evidence type="ECO:0000256" key="2">
    <source>
        <dbReference type="ARBA" id="ARBA00001946"/>
    </source>
</evidence>
<keyword evidence="9" id="KW-1185">Reference proteome</keyword>